<accession>A0AAV4V8L7</accession>
<keyword evidence="1" id="KW-0732">Signal</keyword>
<comment type="caution">
    <text evidence="2">The sequence shown here is derived from an EMBL/GenBank/DDBJ whole genome shotgun (WGS) entry which is preliminary data.</text>
</comment>
<sequence>MVRAIGTLCVSTCWLFVLGLDLQAHDSSASLNIREPLKCSSGGGWYDVLLGVVDVNASVMVTGSQVMLTSQPDPGDDLLIGQLFKNKSNPVTRYVAIGMSFLLSVALALTGQVSEQDRGEKNVLLEMKCEKLEQCQDQGRVVSETVGVSI</sequence>
<reference evidence="2 3" key="1">
    <citation type="submission" date="2021-06" db="EMBL/GenBank/DDBJ databases">
        <title>Caerostris darwini draft genome.</title>
        <authorList>
            <person name="Kono N."/>
            <person name="Arakawa K."/>
        </authorList>
    </citation>
    <scope>NUCLEOTIDE SEQUENCE [LARGE SCALE GENOMIC DNA]</scope>
</reference>
<evidence type="ECO:0000256" key="1">
    <source>
        <dbReference type="SAM" id="SignalP"/>
    </source>
</evidence>
<organism evidence="2 3">
    <name type="scientific">Caerostris darwini</name>
    <dbReference type="NCBI Taxonomy" id="1538125"/>
    <lineage>
        <taxon>Eukaryota</taxon>
        <taxon>Metazoa</taxon>
        <taxon>Ecdysozoa</taxon>
        <taxon>Arthropoda</taxon>
        <taxon>Chelicerata</taxon>
        <taxon>Arachnida</taxon>
        <taxon>Araneae</taxon>
        <taxon>Araneomorphae</taxon>
        <taxon>Entelegynae</taxon>
        <taxon>Araneoidea</taxon>
        <taxon>Araneidae</taxon>
        <taxon>Caerostris</taxon>
    </lineage>
</organism>
<name>A0AAV4V8L7_9ARAC</name>
<evidence type="ECO:0000313" key="3">
    <source>
        <dbReference type="Proteomes" id="UP001054837"/>
    </source>
</evidence>
<proteinExistence type="predicted"/>
<dbReference type="AlphaFoldDB" id="A0AAV4V8L7"/>
<feature type="chain" id="PRO_5043338198" evidence="1">
    <location>
        <begin position="20"/>
        <end position="150"/>
    </location>
</feature>
<protein>
    <submittedName>
        <fullName evidence="2">Uncharacterized protein</fullName>
    </submittedName>
</protein>
<dbReference type="EMBL" id="BPLQ01012627">
    <property type="protein sequence ID" value="GIY66587.1"/>
    <property type="molecule type" value="Genomic_DNA"/>
</dbReference>
<keyword evidence="3" id="KW-1185">Reference proteome</keyword>
<dbReference type="Proteomes" id="UP001054837">
    <property type="component" value="Unassembled WGS sequence"/>
</dbReference>
<evidence type="ECO:0000313" key="2">
    <source>
        <dbReference type="EMBL" id="GIY66587.1"/>
    </source>
</evidence>
<feature type="signal peptide" evidence="1">
    <location>
        <begin position="1"/>
        <end position="19"/>
    </location>
</feature>
<gene>
    <name evidence="2" type="ORF">CDAR_4421</name>
</gene>